<dbReference type="Proteomes" id="UP001215598">
    <property type="component" value="Unassembled WGS sequence"/>
</dbReference>
<proteinExistence type="predicted"/>
<gene>
    <name evidence="1" type="ORF">B0H16DRAFT_1479091</name>
</gene>
<protein>
    <submittedName>
        <fullName evidence="1">Uncharacterized protein</fullName>
    </submittedName>
</protein>
<reference evidence="1" key="1">
    <citation type="submission" date="2023-03" db="EMBL/GenBank/DDBJ databases">
        <title>Massive genome expansion in bonnet fungi (Mycena s.s.) driven by repeated elements and novel gene families across ecological guilds.</title>
        <authorList>
            <consortium name="Lawrence Berkeley National Laboratory"/>
            <person name="Harder C.B."/>
            <person name="Miyauchi S."/>
            <person name="Viragh M."/>
            <person name="Kuo A."/>
            <person name="Thoen E."/>
            <person name="Andreopoulos B."/>
            <person name="Lu D."/>
            <person name="Skrede I."/>
            <person name="Drula E."/>
            <person name="Henrissat B."/>
            <person name="Morin E."/>
            <person name="Kohler A."/>
            <person name="Barry K."/>
            <person name="LaButti K."/>
            <person name="Morin E."/>
            <person name="Salamov A."/>
            <person name="Lipzen A."/>
            <person name="Mereny Z."/>
            <person name="Hegedus B."/>
            <person name="Baldrian P."/>
            <person name="Stursova M."/>
            <person name="Weitz H."/>
            <person name="Taylor A."/>
            <person name="Grigoriev I.V."/>
            <person name="Nagy L.G."/>
            <person name="Martin F."/>
            <person name="Kauserud H."/>
        </authorList>
    </citation>
    <scope>NUCLEOTIDE SEQUENCE</scope>
    <source>
        <strain evidence="1">CBHHK182m</strain>
    </source>
</reference>
<evidence type="ECO:0000313" key="1">
    <source>
        <dbReference type="EMBL" id="KAJ7712851.1"/>
    </source>
</evidence>
<dbReference type="AlphaFoldDB" id="A0AAD7H620"/>
<dbReference type="EMBL" id="JARKIB010000356">
    <property type="protein sequence ID" value="KAJ7712851.1"/>
    <property type="molecule type" value="Genomic_DNA"/>
</dbReference>
<sequence>MARNVKDVKYTNGAIGAYAPSAIGPLMVVAYIKDGWTSAVIHPPPPPPPPPPYHHPHLNGKLYSCVQPYRNTLKCTSLQRLVHRVKPALPVVYRLGKVGGAFPVQRLGRRTLKVDKLFKEVFNVLDAVEPLAYMMTSDDYTSSSPRADGIIFTTTESCTNQLFGDDFISACKLQ</sequence>
<comment type="caution">
    <text evidence="1">The sequence shown here is derived from an EMBL/GenBank/DDBJ whole genome shotgun (WGS) entry which is preliminary data.</text>
</comment>
<accession>A0AAD7H620</accession>
<keyword evidence="2" id="KW-1185">Reference proteome</keyword>
<evidence type="ECO:0000313" key="2">
    <source>
        <dbReference type="Proteomes" id="UP001215598"/>
    </source>
</evidence>
<organism evidence="1 2">
    <name type="scientific">Mycena metata</name>
    <dbReference type="NCBI Taxonomy" id="1033252"/>
    <lineage>
        <taxon>Eukaryota</taxon>
        <taxon>Fungi</taxon>
        <taxon>Dikarya</taxon>
        <taxon>Basidiomycota</taxon>
        <taxon>Agaricomycotina</taxon>
        <taxon>Agaricomycetes</taxon>
        <taxon>Agaricomycetidae</taxon>
        <taxon>Agaricales</taxon>
        <taxon>Marasmiineae</taxon>
        <taxon>Mycenaceae</taxon>
        <taxon>Mycena</taxon>
    </lineage>
</organism>
<name>A0AAD7H620_9AGAR</name>